<dbReference type="InterPro" id="IPR000014">
    <property type="entry name" value="PAS"/>
</dbReference>
<keyword evidence="15" id="KW-1185">Reference proteome</keyword>
<keyword evidence="3 9" id="KW-0597">Phosphoprotein</keyword>
<evidence type="ECO:0000256" key="8">
    <source>
        <dbReference type="ARBA" id="ARBA00070152"/>
    </source>
</evidence>
<evidence type="ECO:0000259" key="10">
    <source>
        <dbReference type="PROSITE" id="PS50109"/>
    </source>
</evidence>
<evidence type="ECO:0000256" key="7">
    <source>
        <dbReference type="ARBA" id="ARBA00058004"/>
    </source>
</evidence>
<keyword evidence="4" id="KW-0732">Signal</keyword>
<dbReference type="InterPro" id="IPR036890">
    <property type="entry name" value="HATPase_C_sf"/>
</dbReference>
<dbReference type="AlphaFoldDB" id="A0A3N7HRF8"/>
<dbReference type="NCBIfam" id="TIGR00229">
    <property type="entry name" value="sensory_box"/>
    <property type="match status" value="2"/>
</dbReference>
<dbReference type="InterPro" id="IPR000700">
    <property type="entry name" value="PAS-assoc_C"/>
</dbReference>
<feature type="domain" description="PAS" evidence="12">
    <location>
        <begin position="20"/>
        <end position="69"/>
    </location>
</feature>
<dbReference type="CDD" id="cd00130">
    <property type="entry name" value="PAS"/>
    <property type="match status" value="2"/>
</dbReference>
<evidence type="ECO:0000256" key="1">
    <source>
        <dbReference type="ARBA" id="ARBA00000085"/>
    </source>
</evidence>
<dbReference type="InterPro" id="IPR003661">
    <property type="entry name" value="HisK_dim/P_dom"/>
</dbReference>
<evidence type="ECO:0000259" key="11">
    <source>
        <dbReference type="PROSITE" id="PS50110"/>
    </source>
</evidence>
<comment type="caution">
    <text evidence="14">The sequence shown here is derived from an EMBL/GenBank/DDBJ whole genome shotgun (WGS) entry which is preliminary data.</text>
</comment>
<dbReference type="Pfam" id="PF02518">
    <property type="entry name" value="HATPase_c"/>
    <property type="match status" value="1"/>
</dbReference>
<dbReference type="Pfam" id="PF00072">
    <property type="entry name" value="Response_reg"/>
    <property type="match status" value="1"/>
</dbReference>
<keyword evidence="14" id="KW-0418">Kinase</keyword>
<accession>A0A3N7HRF8</accession>
<evidence type="ECO:0000259" key="12">
    <source>
        <dbReference type="PROSITE" id="PS50112"/>
    </source>
</evidence>
<dbReference type="PANTHER" id="PTHR45339">
    <property type="entry name" value="HYBRID SIGNAL TRANSDUCTION HISTIDINE KINASE J"/>
    <property type="match status" value="1"/>
</dbReference>
<dbReference type="InterPro" id="IPR035965">
    <property type="entry name" value="PAS-like_dom_sf"/>
</dbReference>
<dbReference type="InterPro" id="IPR004358">
    <property type="entry name" value="Sig_transdc_His_kin-like_C"/>
</dbReference>
<dbReference type="SMART" id="SM00387">
    <property type="entry name" value="HATPase_c"/>
    <property type="match status" value="1"/>
</dbReference>
<dbReference type="CDD" id="cd16922">
    <property type="entry name" value="HATPase_EvgS-ArcB-TorS-like"/>
    <property type="match status" value="1"/>
</dbReference>
<evidence type="ECO:0000256" key="9">
    <source>
        <dbReference type="PROSITE-ProRule" id="PRU00169"/>
    </source>
</evidence>
<gene>
    <name evidence="14" type="ORF">DZC73_08105</name>
</gene>
<evidence type="ECO:0000256" key="3">
    <source>
        <dbReference type="ARBA" id="ARBA00022553"/>
    </source>
</evidence>
<sequence>MSPTMNARVPLLSDLAVPHSEAVLARLFEVSNEPMTLTEVDSGLVMRVNAAFAELTGFSPEELVGRRAVDLGLWADPRVRERYIQRLRNEGRVDDFAVTFVARGGTRLKLQLSATLFEQDGVAYLVTVMRDMSARERRRLHYEAILDNAMVGIAFTRDRIFQHANPRFEEMFGWPVGGISGQPGRVVWASEEAYAQIGRKAGPLLAANLPFEGEFQMCKRDGTVFWASIRAHAIDPDEPISGGSIWIIDDVSDRRRAQEALAAARDQAEAASRAKSEFLANTSHEIRTPLNGLLGLVRLALVPDLEPQRQREYLERIQDSAEALAGTISDILDLSKIEAGRLTLEHVVFDLHALLNTQGNAYAELARAKGLAFRLEIADDVPRWVNGDPVRVRQIISNFCNNALKFTAKGLIGIRVLCLPSGMVRLEVVDTGPGVPPHLLPRLFQPFSQADSSTTRQYGGTGLGLNICRQLAHLMGGEVGLESHVGEGSCFWAELPLEVAGPLRERQNNRDTALETLRGARVLLAEDNVVNTLVAEAILKQWGASVTTVVNGAEAIEAVQQENGAFDAILMDLQMPVLGGIDAAIAIRRQYGATVLPIIALTADVLVSEREAALRHGMNDFLSKPIDPDRLATALARWVRRARRAQGEVTQQLGQQT</sequence>
<reference evidence="14 15" key="1">
    <citation type="submission" date="2018-08" db="EMBL/GenBank/DDBJ databases">
        <authorList>
            <person name="Khan S.A."/>
            <person name="Jeon C.O."/>
            <person name="Chun B.H."/>
            <person name="Jeong S.E."/>
        </authorList>
    </citation>
    <scope>NUCLEOTIDE SEQUENCE [LARGE SCALE GENOMIC DNA]</scope>
    <source>
        <strain evidence="14 15">S-16</strain>
    </source>
</reference>
<dbReference type="SMART" id="SM00448">
    <property type="entry name" value="REC"/>
    <property type="match status" value="1"/>
</dbReference>
<proteinExistence type="predicted"/>
<dbReference type="CDD" id="cd17546">
    <property type="entry name" value="REC_hyHK_CKI1_RcsC-like"/>
    <property type="match status" value="1"/>
</dbReference>
<comment type="function">
    <text evidence="7">Member of the two-component regulatory system BvgS/BvgA. Phosphorylates BvgA via a four-step phosphorelay in response to environmental signals.</text>
</comment>
<evidence type="ECO:0000256" key="4">
    <source>
        <dbReference type="ARBA" id="ARBA00022729"/>
    </source>
</evidence>
<dbReference type="EMBL" id="QUSW01000002">
    <property type="protein sequence ID" value="RQP24830.1"/>
    <property type="molecule type" value="Genomic_DNA"/>
</dbReference>
<dbReference type="Pfam" id="PF13426">
    <property type="entry name" value="PAS_9"/>
    <property type="match status" value="1"/>
</dbReference>
<feature type="modified residue" description="4-aspartylphosphate" evidence="9">
    <location>
        <position position="572"/>
    </location>
</feature>
<keyword evidence="6" id="KW-0843">Virulence</keyword>
<dbReference type="PANTHER" id="PTHR45339:SF1">
    <property type="entry name" value="HYBRID SIGNAL TRANSDUCTION HISTIDINE KINASE J"/>
    <property type="match status" value="1"/>
</dbReference>
<comment type="catalytic activity">
    <reaction evidence="1">
        <text>ATP + protein L-histidine = ADP + protein N-phospho-L-histidine.</text>
        <dbReference type="EC" id="2.7.13.3"/>
    </reaction>
</comment>
<evidence type="ECO:0000313" key="15">
    <source>
        <dbReference type="Proteomes" id="UP000267464"/>
    </source>
</evidence>
<dbReference type="InterPro" id="IPR001789">
    <property type="entry name" value="Sig_transdc_resp-reg_receiver"/>
</dbReference>
<dbReference type="InterPro" id="IPR005467">
    <property type="entry name" value="His_kinase_dom"/>
</dbReference>
<dbReference type="SMART" id="SM00086">
    <property type="entry name" value="PAC"/>
    <property type="match status" value="2"/>
</dbReference>
<dbReference type="Gene3D" id="1.10.287.130">
    <property type="match status" value="1"/>
</dbReference>
<dbReference type="InterPro" id="IPR001610">
    <property type="entry name" value="PAC"/>
</dbReference>
<organism evidence="14 15">
    <name type="scientific">Piscinibacter terrae</name>
    <dbReference type="NCBI Taxonomy" id="2496871"/>
    <lineage>
        <taxon>Bacteria</taxon>
        <taxon>Pseudomonadati</taxon>
        <taxon>Pseudomonadota</taxon>
        <taxon>Betaproteobacteria</taxon>
        <taxon>Burkholderiales</taxon>
        <taxon>Sphaerotilaceae</taxon>
        <taxon>Piscinibacter</taxon>
    </lineage>
</organism>
<dbReference type="PROSITE" id="PS50113">
    <property type="entry name" value="PAC"/>
    <property type="match status" value="1"/>
</dbReference>
<evidence type="ECO:0000256" key="6">
    <source>
        <dbReference type="ARBA" id="ARBA00023026"/>
    </source>
</evidence>
<dbReference type="OrthoDB" id="5290456at2"/>
<feature type="domain" description="PAC" evidence="13">
    <location>
        <begin position="211"/>
        <end position="263"/>
    </location>
</feature>
<dbReference type="Gene3D" id="3.30.565.10">
    <property type="entry name" value="Histidine kinase-like ATPase, C-terminal domain"/>
    <property type="match status" value="1"/>
</dbReference>
<keyword evidence="14" id="KW-0808">Transferase</keyword>
<dbReference type="Gene3D" id="3.40.50.2300">
    <property type="match status" value="1"/>
</dbReference>
<dbReference type="FunFam" id="3.30.565.10:FF:000010">
    <property type="entry name" value="Sensor histidine kinase RcsC"/>
    <property type="match status" value="1"/>
</dbReference>
<protein>
    <recommendedName>
        <fullName evidence="8">Virulence sensor protein BvgS</fullName>
        <ecNumber evidence="2">2.7.13.3</ecNumber>
    </recommendedName>
</protein>
<dbReference type="EC" id="2.7.13.3" evidence="2"/>
<dbReference type="SUPFAM" id="SSF55785">
    <property type="entry name" value="PYP-like sensor domain (PAS domain)"/>
    <property type="match status" value="2"/>
</dbReference>
<dbReference type="SUPFAM" id="SSF52172">
    <property type="entry name" value="CheY-like"/>
    <property type="match status" value="1"/>
</dbReference>
<dbReference type="SMART" id="SM00388">
    <property type="entry name" value="HisKA"/>
    <property type="match status" value="1"/>
</dbReference>
<evidence type="ECO:0000256" key="2">
    <source>
        <dbReference type="ARBA" id="ARBA00012438"/>
    </source>
</evidence>
<dbReference type="Proteomes" id="UP000267464">
    <property type="component" value="Unassembled WGS sequence"/>
</dbReference>
<dbReference type="InterPro" id="IPR011006">
    <property type="entry name" value="CheY-like_superfamily"/>
</dbReference>
<evidence type="ECO:0000256" key="5">
    <source>
        <dbReference type="ARBA" id="ARBA00023012"/>
    </source>
</evidence>
<dbReference type="SMART" id="SM00091">
    <property type="entry name" value="PAS"/>
    <property type="match status" value="2"/>
</dbReference>
<dbReference type="Pfam" id="PF13188">
    <property type="entry name" value="PAS_8"/>
    <property type="match status" value="1"/>
</dbReference>
<feature type="domain" description="Response regulatory" evidence="11">
    <location>
        <begin position="521"/>
        <end position="639"/>
    </location>
</feature>
<dbReference type="PROSITE" id="PS50110">
    <property type="entry name" value="RESPONSE_REGULATORY"/>
    <property type="match status" value="1"/>
</dbReference>
<name>A0A3N7HRF8_9BURK</name>
<dbReference type="Pfam" id="PF00512">
    <property type="entry name" value="HisKA"/>
    <property type="match status" value="1"/>
</dbReference>
<feature type="domain" description="Histidine kinase" evidence="10">
    <location>
        <begin position="281"/>
        <end position="499"/>
    </location>
</feature>
<dbReference type="InterPro" id="IPR003594">
    <property type="entry name" value="HATPase_dom"/>
</dbReference>
<evidence type="ECO:0000313" key="14">
    <source>
        <dbReference type="EMBL" id="RQP24830.1"/>
    </source>
</evidence>
<dbReference type="PRINTS" id="PR00344">
    <property type="entry name" value="BCTRLSENSOR"/>
</dbReference>
<dbReference type="PROSITE" id="PS50109">
    <property type="entry name" value="HIS_KIN"/>
    <property type="match status" value="1"/>
</dbReference>
<dbReference type="PROSITE" id="PS50112">
    <property type="entry name" value="PAS"/>
    <property type="match status" value="1"/>
</dbReference>
<reference evidence="14 15" key="2">
    <citation type="submission" date="2018-12" db="EMBL/GenBank/DDBJ databases">
        <title>Rhizobacter gummiphilus sp. nov., a rubber-degrading bacterium isolated from the soil of a botanical garden in Japan.</title>
        <authorList>
            <person name="Shunsuke S.S."/>
        </authorList>
    </citation>
    <scope>NUCLEOTIDE SEQUENCE [LARGE SCALE GENOMIC DNA]</scope>
    <source>
        <strain evidence="14 15">S-16</strain>
    </source>
</reference>
<dbReference type="InterPro" id="IPR036097">
    <property type="entry name" value="HisK_dim/P_sf"/>
</dbReference>
<dbReference type="Gene3D" id="3.30.450.20">
    <property type="entry name" value="PAS domain"/>
    <property type="match status" value="2"/>
</dbReference>
<dbReference type="SUPFAM" id="SSF47384">
    <property type="entry name" value="Homodimeric domain of signal transducing histidine kinase"/>
    <property type="match status" value="1"/>
</dbReference>
<dbReference type="CDD" id="cd00082">
    <property type="entry name" value="HisKA"/>
    <property type="match status" value="1"/>
</dbReference>
<keyword evidence="5" id="KW-0902">Two-component regulatory system</keyword>
<dbReference type="GO" id="GO:0000155">
    <property type="term" value="F:phosphorelay sensor kinase activity"/>
    <property type="evidence" value="ECO:0007669"/>
    <property type="project" value="InterPro"/>
</dbReference>
<evidence type="ECO:0000259" key="13">
    <source>
        <dbReference type="PROSITE" id="PS50113"/>
    </source>
</evidence>
<dbReference type="RefSeq" id="WP_124539732.1">
    <property type="nucleotide sequence ID" value="NZ_QUSW01000002.1"/>
</dbReference>
<dbReference type="SUPFAM" id="SSF55874">
    <property type="entry name" value="ATPase domain of HSP90 chaperone/DNA topoisomerase II/histidine kinase"/>
    <property type="match status" value="1"/>
</dbReference>